<dbReference type="EMBL" id="JANPWB010000010">
    <property type="protein sequence ID" value="KAJ1138031.1"/>
    <property type="molecule type" value="Genomic_DNA"/>
</dbReference>
<proteinExistence type="predicted"/>
<dbReference type="AlphaFoldDB" id="A0AAV7QC87"/>
<organism evidence="1 2">
    <name type="scientific">Pleurodeles waltl</name>
    <name type="common">Iberian ribbed newt</name>
    <dbReference type="NCBI Taxonomy" id="8319"/>
    <lineage>
        <taxon>Eukaryota</taxon>
        <taxon>Metazoa</taxon>
        <taxon>Chordata</taxon>
        <taxon>Craniata</taxon>
        <taxon>Vertebrata</taxon>
        <taxon>Euteleostomi</taxon>
        <taxon>Amphibia</taxon>
        <taxon>Batrachia</taxon>
        <taxon>Caudata</taxon>
        <taxon>Salamandroidea</taxon>
        <taxon>Salamandridae</taxon>
        <taxon>Pleurodelinae</taxon>
        <taxon>Pleurodeles</taxon>
    </lineage>
</organism>
<accession>A0AAV7QC87</accession>
<reference evidence="1" key="1">
    <citation type="journal article" date="2022" name="bioRxiv">
        <title>Sequencing and chromosome-scale assembly of the giantPleurodeles waltlgenome.</title>
        <authorList>
            <person name="Brown T."/>
            <person name="Elewa A."/>
            <person name="Iarovenko S."/>
            <person name="Subramanian E."/>
            <person name="Araus A.J."/>
            <person name="Petzold A."/>
            <person name="Susuki M."/>
            <person name="Suzuki K.-i.T."/>
            <person name="Hayashi T."/>
            <person name="Toyoda A."/>
            <person name="Oliveira C."/>
            <person name="Osipova E."/>
            <person name="Leigh N.D."/>
            <person name="Simon A."/>
            <person name="Yun M.H."/>
        </authorList>
    </citation>
    <scope>NUCLEOTIDE SEQUENCE</scope>
    <source>
        <strain evidence="1">20211129_DDA</strain>
        <tissue evidence="1">Liver</tissue>
    </source>
</reference>
<name>A0AAV7QC87_PLEWA</name>
<sequence>MEGIVLAKGRAALAQHKIMLCVYKQCGGNLSRALPQAPGSPRSRSNLRVITRVIRERTHGGARLCSSRVCLCEGPRVSQCGGEEVCVLGPRADLSFTARRRLLMGNNQGLL</sequence>
<comment type="caution">
    <text evidence="1">The sequence shown here is derived from an EMBL/GenBank/DDBJ whole genome shotgun (WGS) entry which is preliminary data.</text>
</comment>
<evidence type="ECO:0000313" key="2">
    <source>
        <dbReference type="Proteomes" id="UP001066276"/>
    </source>
</evidence>
<protein>
    <submittedName>
        <fullName evidence="1">Uncharacterized protein</fullName>
    </submittedName>
</protein>
<dbReference type="Proteomes" id="UP001066276">
    <property type="component" value="Chromosome 6"/>
</dbReference>
<evidence type="ECO:0000313" key="1">
    <source>
        <dbReference type="EMBL" id="KAJ1138031.1"/>
    </source>
</evidence>
<gene>
    <name evidence="1" type="ORF">NDU88_004422</name>
</gene>
<keyword evidence="2" id="KW-1185">Reference proteome</keyword>